<keyword evidence="3 5" id="KW-0378">Hydrolase</keyword>
<dbReference type="AlphaFoldDB" id="W4JYL8"/>
<dbReference type="InterPro" id="IPR008918">
    <property type="entry name" value="HhH2"/>
</dbReference>
<dbReference type="SMART" id="SM00485">
    <property type="entry name" value="XPGN"/>
    <property type="match status" value="1"/>
</dbReference>
<comment type="function">
    <text evidence="5">5'-&gt;3' double-stranded DNA exonuclease which may also possess a cryptic 3'-&gt;5' double-stranded DNA exonuclease activity. Functions in DNA mismatch repair.</text>
</comment>
<keyword evidence="5" id="KW-0267">Excision nuclease</keyword>
<dbReference type="GO" id="GO:0046872">
    <property type="term" value="F:metal ion binding"/>
    <property type="evidence" value="ECO:0007669"/>
    <property type="project" value="UniProtKB-UniRule"/>
</dbReference>
<keyword evidence="5" id="KW-0227">DNA damage</keyword>
<dbReference type="PRINTS" id="PR00853">
    <property type="entry name" value="XPGRADSUPER"/>
</dbReference>
<proteinExistence type="inferred from homology"/>
<feature type="domain" description="XPG N-terminal" evidence="8">
    <location>
        <begin position="1"/>
        <end position="100"/>
    </location>
</feature>
<dbReference type="Pfam" id="PF00752">
    <property type="entry name" value="XPG_N"/>
    <property type="match status" value="1"/>
</dbReference>
<dbReference type="EC" id="3.1.-.-" evidence="5"/>
<dbReference type="InParanoid" id="W4JYL8"/>
<keyword evidence="5" id="KW-0228">DNA excision</keyword>
<keyword evidence="5" id="KW-0539">Nucleus</keyword>
<name>W4JYL8_HETIT</name>
<comment type="similarity">
    <text evidence="5">Belongs to the XPG/RAD2 endonuclease family. EXO1 subfamily.</text>
</comment>
<sequence length="552" mass="62031">MGVSGLTPFLQKTCPQVIQKLTNRLQGLSGKTVVIDGTLITQRFHFAPMPHPYRHVLGWYRLLKELKDNGVNAICVFDGKERSLAKSDEIERRRQVRRVDYARSLIESERLQRLQNLTKVLENYRCLNPSKRQHAFETLKTILSKPQDLDASLAAELESIVLSTGGRDVQQSADDDWLGLFDESEIKQILLEDMDVPSSLQGQPAWDVEPFQTRNPSHISQRDPEDTSFSSYDQNYQEDISSSLEALYLSYRRSTARLDGLSAPTFSAIRKSVQTDDSSDARAEIAMSKSQHQLTLAEGQFWEGLVKSGLPAEGDDALESRLSTIANKSSVIAESYLRRRNPPSSETYQESKAILHAMGVPCIESTGPFEAEALASSLVLHGLADYVASEDTDVLVYEAALIRNITSRSEPLILVSGTDVRTSLNLDRASYVDFVLLLGTDFSQRIKNVGPQRALKFIREHGSIEHILEHETQYSPRQPPELYLKQVRLARSVFETLPPLPSPELLQPGEYNDKEVCDVLRRYQLSRFMASDDWDSSAALEGNYFFDNPAAA</sequence>
<dbReference type="PANTHER" id="PTHR11081:SF8">
    <property type="entry name" value="EXONUCLEASE 1"/>
    <property type="match status" value="1"/>
</dbReference>
<evidence type="ECO:0000256" key="4">
    <source>
        <dbReference type="ARBA" id="ARBA00022842"/>
    </source>
</evidence>
<dbReference type="SMART" id="SM00484">
    <property type="entry name" value="XPGI"/>
    <property type="match status" value="1"/>
</dbReference>
<dbReference type="FunCoup" id="W4JYL8">
    <property type="interactions" value="142"/>
</dbReference>
<dbReference type="InterPro" id="IPR036279">
    <property type="entry name" value="5-3_exonuclease_C_sf"/>
</dbReference>
<dbReference type="Gene3D" id="1.10.150.20">
    <property type="entry name" value="5' to 3' exonuclease, C-terminal subdomain"/>
    <property type="match status" value="1"/>
</dbReference>
<dbReference type="EMBL" id="KI925462">
    <property type="protein sequence ID" value="ETW77956.1"/>
    <property type="molecule type" value="Genomic_DNA"/>
</dbReference>
<dbReference type="GO" id="GO:0035312">
    <property type="term" value="F:5'-3' DNA exonuclease activity"/>
    <property type="evidence" value="ECO:0007669"/>
    <property type="project" value="UniProtKB-UniRule"/>
</dbReference>
<keyword evidence="5" id="KW-0234">DNA repair</keyword>
<reference evidence="9 10" key="1">
    <citation type="journal article" date="2012" name="New Phytol.">
        <title>Insight into trade-off between wood decay and parasitism from the genome of a fungal forest pathogen.</title>
        <authorList>
            <person name="Olson A."/>
            <person name="Aerts A."/>
            <person name="Asiegbu F."/>
            <person name="Belbahri L."/>
            <person name="Bouzid O."/>
            <person name="Broberg A."/>
            <person name="Canback B."/>
            <person name="Coutinho P.M."/>
            <person name="Cullen D."/>
            <person name="Dalman K."/>
            <person name="Deflorio G."/>
            <person name="van Diepen L.T."/>
            <person name="Dunand C."/>
            <person name="Duplessis S."/>
            <person name="Durling M."/>
            <person name="Gonthier P."/>
            <person name="Grimwood J."/>
            <person name="Fossdal C.G."/>
            <person name="Hansson D."/>
            <person name="Henrissat B."/>
            <person name="Hietala A."/>
            <person name="Himmelstrand K."/>
            <person name="Hoffmeister D."/>
            <person name="Hogberg N."/>
            <person name="James T.Y."/>
            <person name="Karlsson M."/>
            <person name="Kohler A."/>
            <person name="Kues U."/>
            <person name="Lee Y.H."/>
            <person name="Lin Y.C."/>
            <person name="Lind M."/>
            <person name="Lindquist E."/>
            <person name="Lombard V."/>
            <person name="Lucas S."/>
            <person name="Lunden K."/>
            <person name="Morin E."/>
            <person name="Murat C."/>
            <person name="Park J."/>
            <person name="Raffaello T."/>
            <person name="Rouze P."/>
            <person name="Salamov A."/>
            <person name="Schmutz J."/>
            <person name="Solheim H."/>
            <person name="Stahlberg J."/>
            <person name="Velez H."/>
            <person name="de Vries R.P."/>
            <person name="Wiebenga A."/>
            <person name="Woodward S."/>
            <person name="Yakovlev I."/>
            <person name="Garbelotto M."/>
            <person name="Martin F."/>
            <person name="Grigoriev I.V."/>
            <person name="Stenlid J."/>
        </authorList>
    </citation>
    <scope>NUCLEOTIDE SEQUENCE [LARGE SCALE GENOMIC DNA]</scope>
    <source>
        <strain evidence="9 10">TC 32-1</strain>
    </source>
</reference>
<evidence type="ECO:0000256" key="1">
    <source>
        <dbReference type="ARBA" id="ARBA00022722"/>
    </source>
</evidence>
<dbReference type="InterPro" id="IPR006085">
    <property type="entry name" value="XPG_DNA_repair_N"/>
</dbReference>
<organism evidence="9 10">
    <name type="scientific">Heterobasidion irregulare (strain TC 32-1)</name>
    <dbReference type="NCBI Taxonomy" id="747525"/>
    <lineage>
        <taxon>Eukaryota</taxon>
        <taxon>Fungi</taxon>
        <taxon>Dikarya</taxon>
        <taxon>Basidiomycota</taxon>
        <taxon>Agaricomycotina</taxon>
        <taxon>Agaricomycetes</taxon>
        <taxon>Russulales</taxon>
        <taxon>Bondarzewiaceae</taxon>
        <taxon>Heterobasidion</taxon>
        <taxon>Heterobasidion annosum species complex</taxon>
    </lineage>
</organism>
<dbReference type="GO" id="GO:0005634">
    <property type="term" value="C:nucleus"/>
    <property type="evidence" value="ECO:0007669"/>
    <property type="project" value="UniProtKB-SubCell"/>
</dbReference>
<dbReference type="eggNOG" id="KOG2519">
    <property type="taxonomic scope" value="Eukaryota"/>
</dbReference>
<evidence type="ECO:0000313" key="10">
    <source>
        <dbReference type="Proteomes" id="UP000030671"/>
    </source>
</evidence>
<evidence type="ECO:0000256" key="6">
    <source>
        <dbReference type="SAM" id="MobiDB-lite"/>
    </source>
</evidence>
<gene>
    <name evidence="9" type="ORF">HETIRDRAFT_55937</name>
</gene>
<dbReference type="InterPro" id="IPR006086">
    <property type="entry name" value="XPG-I_dom"/>
</dbReference>
<dbReference type="RefSeq" id="XP_009549656.1">
    <property type="nucleotide sequence ID" value="XM_009551361.1"/>
</dbReference>
<keyword evidence="1 5" id="KW-0540">Nuclease</keyword>
<keyword evidence="2 5" id="KW-0479">Metal-binding</keyword>
<dbReference type="KEGG" id="hir:HETIRDRAFT_55937"/>
<protein>
    <recommendedName>
        <fullName evidence="5">Exonuclease 1</fullName>
        <ecNumber evidence="5">3.1.-.-</ecNumber>
    </recommendedName>
</protein>
<dbReference type="Proteomes" id="UP000030671">
    <property type="component" value="Unassembled WGS sequence"/>
</dbReference>
<feature type="region of interest" description="Disordered" evidence="6">
    <location>
        <begin position="200"/>
        <end position="232"/>
    </location>
</feature>
<keyword evidence="10" id="KW-1185">Reference proteome</keyword>
<evidence type="ECO:0000313" key="9">
    <source>
        <dbReference type="EMBL" id="ETW77956.1"/>
    </source>
</evidence>
<dbReference type="GeneID" id="20678345"/>
<evidence type="ECO:0000256" key="3">
    <source>
        <dbReference type="ARBA" id="ARBA00022801"/>
    </source>
</evidence>
<evidence type="ECO:0000259" key="8">
    <source>
        <dbReference type="SMART" id="SM00485"/>
    </source>
</evidence>
<dbReference type="PANTHER" id="PTHR11081">
    <property type="entry name" value="FLAP ENDONUCLEASE FAMILY MEMBER"/>
    <property type="match status" value="1"/>
</dbReference>
<comment type="cofactor">
    <cofactor evidence="5">
        <name>Mg(2+)</name>
        <dbReference type="ChEBI" id="CHEBI:18420"/>
    </cofactor>
    <text evidence="5">Binds 2 magnesium ions per subunit. They probably participate in the reaction catalyzed by the enzyme. May bind an additional third magnesium ion after substrate binding.</text>
</comment>
<dbReference type="GO" id="GO:0003677">
    <property type="term" value="F:DNA binding"/>
    <property type="evidence" value="ECO:0007669"/>
    <property type="project" value="UniProtKB-UniRule"/>
</dbReference>
<dbReference type="Gene3D" id="3.40.50.1010">
    <property type="entry name" value="5'-nuclease"/>
    <property type="match status" value="2"/>
</dbReference>
<dbReference type="SUPFAM" id="SSF47807">
    <property type="entry name" value="5' to 3' exonuclease, C-terminal subdomain"/>
    <property type="match status" value="1"/>
</dbReference>
<dbReference type="SMART" id="SM00279">
    <property type="entry name" value="HhH2"/>
    <property type="match status" value="1"/>
</dbReference>
<evidence type="ECO:0000256" key="5">
    <source>
        <dbReference type="RuleBase" id="RU910737"/>
    </source>
</evidence>
<dbReference type="HOGENOM" id="CLU_021984_0_0_1"/>
<dbReference type="GO" id="GO:0006310">
    <property type="term" value="P:DNA recombination"/>
    <property type="evidence" value="ECO:0007669"/>
    <property type="project" value="TreeGrafter"/>
</dbReference>
<dbReference type="SUPFAM" id="SSF88723">
    <property type="entry name" value="PIN domain-like"/>
    <property type="match status" value="1"/>
</dbReference>
<dbReference type="InterPro" id="IPR029060">
    <property type="entry name" value="PIN-like_dom_sf"/>
</dbReference>
<evidence type="ECO:0000256" key="2">
    <source>
        <dbReference type="ARBA" id="ARBA00022723"/>
    </source>
</evidence>
<keyword evidence="5" id="KW-0238">DNA-binding</keyword>
<dbReference type="Pfam" id="PF00867">
    <property type="entry name" value="XPG_I"/>
    <property type="match status" value="1"/>
</dbReference>
<comment type="subcellular location">
    <subcellularLocation>
        <location evidence="5">Nucleus</location>
    </subcellularLocation>
</comment>
<evidence type="ECO:0000259" key="7">
    <source>
        <dbReference type="SMART" id="SM00484"/>
    </source>
</evidence>
<dbReference type="InterPro" id="IPR006084">
    <property type="entry name" value="XPG/Rad2"/>
</dbReference>
<dbReference type="GO" id="GO:0006298">
    <property type="term" value="P:mismatch repair"/>
    <property type="evidence" value="ECO:0007669"/>
    <property type="project" value="TreeGrafter"/>
</dbReference>
<keyword evidence="4 5" id="KW-0460">Magnesium</keyword>
<feature type="domain" description="XPG-I" evidence="7">
    <location>
        <begin position="356"/>
        <end position="426"/>
    </location>
</feature>
<dbReference type="STRING" id="747525.W4JYL8"/>
<accession>W4JYL8</accession>
<dbReference type="GO" id="GO:0017108">
    <property type="term" value="F:5'-flap endonuclease activity"/>
    <property type="evidence" value="ECO:0007669"/>
    <property type="project" value="TreeGrafter"/>
</dbReference>
<dbReference type="OrthoDB" id="31113at2759"/>
<keyword evidence="5" id="KW-0269">Exonuclease</keyword>